<gene>
    <name evidence="2" type="primary">Herc2</name>
    <name evidence="2" type="ORF">PANBIA_R08021</name>
</gene>
<feature type="non-terminal residue" evidence="2">
    <location>
        <position position="1"/>
    </location>
</feature>
<sequence>MDQELYSKERSASLDLLLRFQRLLVSKLYPADCVGQVPNTYSPDLLGVGSLLKKYTALLCTHISDILPVATSVACTSHRHFAEVSCVVDGDLTGSILLPELVVSIVLLLSKNAGLMQEAGAIPLLAGLLEHLDRFNHLAPGKERDDNEDLAWPGIMGSFFTGQSCRNNEEVTLIRKADLENHNKDGGFWTVIDGKVYDIKDFQTQSLTGSSIL</sequence>
<protein>
    <submittedName>
        <fullName evidence="2">HERC2 ligase</fullName>
    </submittedName>
</protein>
<dbReference type="SUPFAM" id="SSF55856">
    <property type="entry name" value="Cytochrome b5-like heme/steroid binding domain"/>
    <property type="match status" value="1"/>
</dbReference>
<dbReference type="InterPro" id="IPR036400">
    <property type="entry name" value="Cyt_B5-like_heme/steroid_sf"/>
</dbReference>
<feature type="non-terminal residue" evidence="2">
    <location>
        <position position="213"/>
    </location>
</feature>
<dbReference type="AlphaFoldDB" id="A0A7K6MYF8"/>
<keyword evidence="2" id="KW-0436">Ligase</keyword>
<dbReference type="GO" id="GO:0016874">
    <property type="term" value="F:ligase activity"/>
    <property type="evidence" value="ECO:0007669"/>
    <property type="project" value="UniProtKB-KW"/>
</dbReference>
<dbReference type="Pfam" id="PF00173">
    <property type="entry name" value="Cyt-b5"/>
    <property type="match status" value="1"/>
</dbReference>
<dbReference type="Gene3D" id="3.10.120.10">
    <property type="entry name" value="Cytochrome b5-like heme/steroid binding domain"/>
    <property type="match status" value="1"/>
</dbReference>
<evidence type="ECO:0000313" key="2">
    <source>
        <dbReference type="EMBL" id="NWW41508.1"/>
    </source>
</evidence>
<comment type="caution">
    <text evidence="2">The sequence shown here is derived from an EMBL/GenBank/DDBJ whole genome shotgun (WGS) entry which is preliminary data.</text>
</comment>
<keyword evidence="3" id="KW-1185">Reference proteome</keyword>
<reference evidence="2 3" key="1">
    <citation type="submission" date="2019-09" db="EMBL/GenBank/DDBJ databases">
        <title>Bird 10,000 Genomes (B10K) Project - Family phase.</title>
        <authorList>
            <person name="Zhang G."/>
        </authorList>
    </citation>
    <scope>NUCLEOTIDE SEQUENCE [LARGE SCALE GENOMIC DNA]</scope>
    <source>
        <strain evidence="2">B10K-DU-030-18</strain>
    </source>
</reference>
<evidence type="ECO:0000259" key="1">
    <source>
        <dbReference type="Pfam" id="PF00173"/>
    </source>
</evidence>
<evidence type="ECO:0000313" key="3">
    <source>
        <dbReference type="Proteomes" id="UP000545574"/>
    </source>
</evidence>
<proteinExistence type="predicted"/>
<dbReference type="EMBL" id="VZRT01009511">
    <property type="protein sequence ID" value="NWW41508.1"/>
    <property type="molecule type" value="Genomic_DNA"/>
</dbReference>
<name>A0A7K6MYF8_PANBI</name>
<accession>A0A7K6MYF8</accession>
<dbReference type="InterPro" id="IPR001199">
    <property type="entry name" value="Cyt_B5-like_heme/steroid-bd"/>
</dbReference>
<feature type="domain" description="Cytochrome b5 heme-binding" evidence="1">
    <location>
        <begin position="176"/>
        <end position="212"/>
    </location>
</feature>
<dbReference type="Proteomes" id="UP000545574">
    <property type="component" value="Unassembled WGS sequence"/>
</dbReference>
<organism evidence="2 3">
    <name type="scientific">Panurus biarmicus</name>
    <name type="common">Bearded tit</name>
    <dbReference type="NCBI Taxonomy" id="181101"/>
    <lineage>
        <taxon>Eukaryota</taxon>
        <taxon>Metazoa</taxon>
        <taxon>Chordata</taxon>
        <taxon>Craniata</taxon>
        <taxon>Vertebrata</taxon>
        <taxon>Euteleostomi</taxon>
        <taxon>Archelosauria</taxon>
        <taxon>Archosauria</taxon>
        <taxon>Dinosauria</taxon>
        <taxon>Saurischia</taxon>
        <taxon>Theropoda</taxon>
        <taxon>Coelurosauria</taxon>
        <taxon>Aves</taxon>
        <taxon>Neognathae</taxon>
        <taxon>Neoaves</taxon>
        <taxon>Telluraves</taxon>
        <taxon>Australaves</taxon>
        <taxon>Passeriformes</taxon>
        <taxon>Sylvioidea</taxon>
        <taxon>Sylviidae</taxon>
        <taxon>Sylviidae incertae sedis</taxon>
        <taxon>Panurus</taxon>
    </lineage>
</organism>